<feature type="region of interest" description="Disordered" evidence="1">
    <location>
        <begin position="552"/>
        <end position="583"/>
    </location>
</feature>
<protein>
    <submittedName>
        <fullName evidence="2">Uncharacterized protein</fullName>
    </submittedName>
</protein>
<feature type="compositionally biased region" description="Low complexity" evidence="1">
    <location>
        <begin position="179"/>
        <end position="192"/>
    </location>
</feature>
<feature type="compositionally biased region" description="Low complexity" evidence="1">
    <location>
        <begin position="162"/>
        <end position="171"/>
    </location>
</feature>
<feature type="region of interest" description="Disordered" evidence="1">
    <location>
        <begin position="774"/>
        <end position="830"/>
    </location>
</feature>
<dbReference type="EMBL" id="CAJPDQ010000001">
    <property type="protein sequence ID" value="CAF9903575.1"/>
    <property type="molecule type" value="Genomic_DNA"/>
</dbReference>
<evidence type="ECO:0000256" key="1">
    <source>
        <dbReference type="SAM" id="MobiDB-lite"/>
    </source>
</evidence>
<dbReference type="OrthoDB" id="5424797at2759"/>
<accession>A0A8H3I512</accession>
<feature type="compositionally biased region" description="Polar residues" evidence="1">
    <location>
        <begin position="404"/>
        <end position="416"/>
    </location>
</feature>
<comment type="caution">
    <text evidence="2">The sequence shown here is derived from an EMBL/GenBank/DDBJ whole genome shotgun (WGS) entry which is preliminary data.</text>
</comment>
<dbReference type="Proteomes" id="UP000664169">
    <property type="component" value="Unassembled WGS sequence"/>
</dbReference>
<feature type="compositionally biased region" description="Polar residues" evidence="1">
    <location>
        <begin position="193"/>
        <end position="288"/>
    </location>
</feature>
<feature type="region of interest" description="Disordered" evidence="1">
    <location>
        <begin position="1"/>
        <end position="106"/>
    </location>
</feature>
<keyword evidence="3" id="KW-1185">Reference proteome</keyword>
<feature type="compositionally biased region" description="Polar residues" evidence="1">
    <location>
        <begin position="63"/>
        <end position="106"/>
    </location>
</feature>
<evidence type="ECO:0000313" key="3">
    <source>
        <dbReference type="Proteomes" id="UP000664169"/>
    </source>
</evidence>
<dbReference type="AlphaFoldDB" id="A0A8H3I512"/>
<feature type="compositionally biased region" description="Polar residues" evidence="1">
    <location>
        <begin position="777"/>
        <end position="788"/>
    </location>
</feature>
<feature type="region of interest" description="Disordered" evidence="1">
    <location>
        <begin position="156"/>
        <end position="288"/>
    </location>
</feature>
<feature type="compositionally biased region" description="Low complexity" evidence="1">
    <location>
        <begin position="35"/>
        <end position="53"/>
    </location>
</feature>
<feature type="region of interest" description="Disordered" evidence="1">
    <location>
        <begin position="691"/>
        <end position="759"/>
    </location>
</feature>
<feature type="region of interest" description="Disordered" evidence="1">
    <location>
        <begin position="378"/>
        <end position="432"/>
    </location>
</feature>
<name>A0A8H3I512_9LECA</name>
<feature type="compositionally biased region" description="Polar residues" evidence="1">
    <location>
        <begin position="24"/>
        <end position="34"/>
    </location>
</feature>
<feature type="compositionally biased region" description="Low complexity" evidence="1">
    <location>
        <begin position="391"/>
        <end position="403"/>
    </location>
</feature>
<gene>
    <name evidence="2" type="ORF">GOMPHAMPRED_000393</name>
</gene>
<evidence type="ECO:0000313" key="2">
    <source>
        <dbReference type="EMBL" id="CAF9903575.1"/>
    </source>
</evidence>
<proteinExistence type="predicted"/>
<feature type="region of interest" description="Disordered" evidence="1">
    <location>
        <begin position="477"/>
        <end position="500"/>
    </location>
</feature>
<feature type="compositionally biased region" description="Low complexity" evidence="1">
    <location>
        <begin position="1"/>
        <end position="23"/>
    </location>
</feature>
<feature type="compositionally biased region" description="Basic and acidic residues" evidence="1">
    <location>
        <begin position="418"/>
        <end position="432"/>
    </location>
</feature>
<organism evidence="2 3">
    <name type="scientific">Gomphillus americanus</name>
    <dbReference type="NCBI Taxonomy" id="1940652"/>
    <lineage>
        <taxon>Eukaryota</taxon>
        <taxon>Fungi</taxon>
        <taxon>Dikarya</taxon>
        <taxon>Ascomycota</taxon>
        <taxon>Pezizomycotina</taxon>
        <taxon>Lecanoromycetes</taxon>
        <taxon>OSLEUM clade</taxon>
        <taxon>Ostropomycetidae</taxon>
        <taxon>Ostropales</taxon>
        <taxon>Graphidaceae</taxon>
        <taxon>Gomphilloideae</taxon>
        <taxon>Gomphillus</taxon>
    </lineage>
</organism>
<reference evidence="2" key="1">
    <citation type="submission" date="2021-03" db="EMBL/GenBank/DDBJ databases">
        <authorList>
            <person name="Tagirdzhanova G."/>
        </authorList>
    </citation>
    <scope>NUCLEOTIDE SEQUENCE</scope>
</reference>
<sequence length="830" mass="90280">MAYNSYGYSGYNPYYQNQPQDQNHTQSPATHTQAYQNSSNPYSQYSQYNTNQYAHQSSDRTHQQYQTKSSIENPGFQSSYGYPQQQYTSTTRNDTSTGYPTYATTSQTSNAAYPYNTQSTLEQNNKAFQDNSALGNLAYASTLGARSASTINNVSTSSQLYQQQQQQQQQQPPQPQPQPQQVQQPQQPQQPQSSSSILPNPTHQQPYSQTNSQKTTHATPQMSQQPSYRPNVANQQRVAPAATQIQRSPSLPINKQSISQQGSAKVMSPHSSIMGTSSSRPSVQSSNAHQISTIMNQSQDHATTKVQQAPPSQIHTHIQNHVHVDERSPANALQSPAITEIQQPTTIDPNAVFDHAEWARRRKAQEDAEAAKRLKEHKIPAPLQPPPPVAQPTQATQAPVPQQSTPKTSTPDQSKSMKQKEPIPEDEIRAEMRAFAEKLRTWKSRDSSGNVDEMWRQTLQGTNNSFLLGTRISSQTPQLSRISVPGKSTPKLDTSGVSPSFDDSVALGSPFQVPGGDDLPDLGKFPAMRRRTRADKGVSRSAKAGQVAAARAITQSSPPPASLHLGKSTPQSAAATPLDAGAESMRRAMQAFHQTPTPATPDPSTPTTQPKAKIQSTVWPEEQKPQLSETAKIFLESQPMNKGKQIAAEEILNMLNQNPSYDQLCIMLANRGFAVPRAAFAQELLDIVPAGGSKNSTTAANADDTPAKKPRGRPKKTSIATPIESPVVAQSTNGASMPWGGNLAQSTMHASDGKASELANGDGAEYAPFYEKMRLMSGQSPAQSQSTPPLLPPGKKRNIGELGKGVEVNGASIGKKQQFDRPGVVKNQRE</sequence>